<keyword evidence="4" id="KW-0812">Transmembrane</keyword>
<keyword evidence="6" id="KW-1185">Reference proteome</keyword>
<sequence length="666" mass="75519">MDIEEKKFGLIFKMMKDKKDIRPLLVKLGVAFALSFAGFVYSQFKIRRLNQSITPPPSPSASSSSGMVGKINVGGKVGELRSLPATPSSCDVSVQHEMEDASHQKVITTENTTTVGISPKSTNSKHSGEEEGYLLPEFNEIVHKDFEVPRNNSNGVSPRKEVASPTYKRLAERETDQELINLRNMVRVLRERERNLEIQLLEYYGLKEQETAVMELQNRLKINTMEAKLFTLKIESLQGDNQRLEAQVADYSRVLAELEAARAKIKMLKRKIRSDGEHNKEELCSLKQKVANLQDQEYRAVWNDPELQKKLQRLKELEDEAPELRRANFRLQRENAELERRLESTQILAESVLEVPETEELKETNHRLREQNDELAKEIERLQANRCADVEELVYLRWLNACLRYELRNYQVTPGKTVARDLSKTLSPRSEAKAKQLILEYANSEGLGDKSIGLMDFDFEYWSSSQDSNLTESCDFDDSSVDLSATKSHTSSKSKFISKLKKLVHGKHGHGQHRDSSAERNSTSYTASARRESVSASSYDEMVGTYSCSTSSHSATNVDAKTDESGTKTSPLSQSTMRSSLDMQRLRTLSLDDVRELRRRNSDVGPSYTSKRMVLRTGNSPLQENMLDEEDADGIEKLELIKFAEALKDSSGNSTPRKRAASYTSF</sequence>
<feature type="compositionally biased region" description="Polar residues" evidence="3">
    <location>
        <begin position="567"/>
        <end position="582"/>
    </location>
</feature>
<dbReference type="GO" id="GO:0055028">
    <property type="term" value="C:cortical microtubule"/>
    <property type="evidence" value="ECO:0007669"/>
    <property type="project" value="TreeGrafter"/>
</dbReference>
<dbReference type="OrthoDB" id="1870283at2759"/>
<evidence type="ECO:0000256" key="1">
    <source>
        <dbReference type="ARBA" id="ARBA00023054"/>
    </source>
</evidence>
<feature type="coiled-coil region" evidence="2">
    <location>
        <begin position="179"/>
        <end position="271"/>
    </location>
</feature>
<dbReference type="PANTHER" id="PTHR31342:SF4">
    <property type="entry name" value="ACTIN BINDING PROTEIN FAMILY"/>
    <property type="match status" value="1"/>
</dbReference>
<dbReference type="STRING" id="3469.A0A4Y7IRF9"/>
<evidence type="ECO:0000256" key="3">
    <source>
        <dbReference type="SAM" id="MobiDB-lite"/>
    </source>
</evidence>
<dbReference type="InterPro" id="IPR040265">
    <property type="entry name" value="CHUP1/IPGA1-like"/>
</dbReference>
<keyword evidence="4" id="KW-1133">Transmembrane helix</keyword>
<dbReference type="EMBL" id="CM010716">
    <property type="protein sequence ID" value="RZC50068.1"/>
    <property type="molecule type" value="Genomic_DNA"/>
</dbReference>
<protein>
    <recommendedName>
        <fullName evidence="7">Protein CHUP1, chloroplastic</fullName>
    </recommendedName>
</protein>
<evidence type="ECO:0000256" key="2">
    <source>
        <dbReference type="SAM" id="Coils"/>
    </source>
</evidence>
<feature type="coiled-coil region" evidence="2">
    <location>
        <begin position="307"/>
        <end position="385"/>
    </location>
</feature>
<keyword evidence="4" id="KW-0472">Membrane</keyword>
<gene>
    <name evidence="5" type="ORF">C5167_018498</name>
</gene>
<name>A0A4Y7IRF9_PAPSO</name>
<evidence type="ECO:0000256" key="4">
    <source>
        <dbReference type="SAM" id="Phobius"/>
    </source>
</evidence>
<organism evidence="5 6">
    <name type="scientific">Papaver somniferum</name>
    <name type="common">Opium poppy</name>
    <dbReference type="NCBI Taxonomy" id="3469"/>
    <lineage>
        <taxon>Eukaryota</taxon>
        <taxon>Viridiplantae</taxon>
        <taxon>Streptophyta</taxon>
        <taxon>Embryophyta</taxon>
        <taxon>Tracheophyta</taxon>
        <taxon>Spermatophyta</taxon>
        <taxon>Magnoliopsida</taxon>
        <taxon>Ranunculales</taxon>
        <taxon>Papaveraceae</taxon>
        <taxon>Papaveroideae</taxon>
        <taxon>Papaver</taxon>
    </lineage>
</organism>
<feature type="compositionally biased region" description="Polar residues" evidence="3">
    <location>
        <begin position="546"/>
        <end position="559"/>
    </location>
</feature>
<dbReference type="GO" id="GO:0072699">
    <property type="term" value="P:protein localization to cortical microtubule cytoskeleton"/>
    <property type="evidence" value="ECO:0007669"/>
    <property type="project" value="TreeGrafter"/>
</dbReference>
<evidence type="ECO:0008006" key="7">
    <source>
        <dbReference type="Google" id="ProtNLM"/>
    </source>
</evidence>
<keyword evidence="1 2" id="KW-0175">Coiled coil</keyword>
<feature type="transmembrane region" description="Helical" evidence="4">
    <location>
        <begin position="21"/>
        <end position="41"/>
    </location>
</feature>
<accession>A0A4Y7IRF9</accession>
<reference evidence="5 6" key="1">
    <citation type="journal article" date="2018" name="Science">
        <title>The opium poppy genome and morphinan production.</title>
        <authorList>
            <person name="Guo L."/>
            <person name="Winzer T."/>
            <person name="Yang X."/>
            <person name="Li Y."/>
            <person name="Ning Z."/>
            <person name="He Z."/>
            <person name="Teodor R."/>
            <person name="Lu Y."/>
            <person name="Bowser T.A."/>
            <person name="Graham I.A."/>
            <person name="Ye K."/>
        </authorList>
    </citation>
    <scope>NUCLEOTIDE SEQUENCE [LARGE SCALE GENOMIC DNA]</scope>
    <source>
        <strain evidence="6">cv. HN1</strain>
        <tissue evidence="5">Leaves</tissue>
    </source>
</reference>
<dbReference type="Proteomes" id="UP000316621">
    <property type="component" value="Chromosome 2"/>
</dbReference>
<dbReference type="Gramene" id="RZC50068">
    <property type="protein sequence ID" value="RZC50068"/>
    <property type="gene ID" value="C5167_018498"/>
</dbReference>
<dbReference type="OMA" id="PRMNVET"/>
<evidence type="ECO:0000313" key="5">
    <source>
        <dbReference type="EMBL" id="RZC50068.1"/>
    </source>
</evidence>
<feature type="region of interest" description="Disordered" evidence="3">
    <location>
        <begin position="503"/>
        <end position="583"/>
    </location>
</feature>
<dbReference type="AlphaFoldDB" id="A0A4Y7IRF9"/>
<dbReference type="PANTHER" id="PTHR31342">
    <property type="entry name" value="PROTEIN CHUP1, CHLOROPLASTIC"/>
    <property type="match status" value="1"/>
</dbReference>
<evidence type="ECO:0000313" key="6">
    <source>
        <dbReference type="Proteomes" id="UP000316621"/>
    </source>
</evidence>
<proteinExistence type="predicted"/>